<name>A0A563DVL8_9MICO</name>
<feature type="non-terminal residue" evidence="2">
    <location>
        <position position="1"/>
    </location>
</feature>
<gene>
    <name evidence="2" type="ORF">FGL98_20190</name>
    <name evidence="1" type="ORF">FGL98_23465</name>
</gene>
<dbReference type="EMBL" id="VCQV01000059">
    <property type="protein sequence ID" value="TWP32756.1"/>
    <property type="molecule type" value="Genomic_DNA"/>
</dbReference>
<dbReference type="EMBL" id="VCQV01000036">
    <property type="protein sequence ID" value="TWP33764.1"/>
    <property type="molecule type" value="Genomic_DNA"/>
</dbReference>
<reference evidence="2 3" key="1">
    <citation type="submission" date="2019-05" db="EMBL/GenBank/DDBJ databases">
        <authorList>
            <person name="Lee S.D."/>
        </authorList>
    </citation>
    <scope>NUCLEOTIDE SEQUENCE [LARGE SCALE GENOMIC DNA]</scope>
    <source>
        <strain evidence="2 3">C5-26</strain>
    </source>
</reference>
<evidence type="ECO:0000313" key="3">
    <source>
        <dbReference type="Proteomes" id="UP000320244"/>
    </source>
</evidence>
<protein>
    <submittedName>
        <fullName evidence="2">Type II toxin-antitoxin system PemK/MazF family toxin</fullName>
    </submittedName>
</protein>
<sequence length="27" mass="2997">RDHLGHVPDADLVRLDRALLVFLGLAD</sequence>
<accession>A0A563DVL8</accession>
<reference evidence="2 3" key="2">
    <citation type="submission" date="2019-08" db="EMBL/GenBank/DDBJ databases">
        <title>Jejuicoccus antrihumi gen. nov., sp. nov., a new member of the family Dermacoccaceae isolated from a cave.</title>
        <authorList>
            <person name="Schumann P."/>
            <person name="Kim I.S."/>
        </authorList>
    </citation>
    <scope>NUCLEOTIDE SEQUENCE [LARGE SCALE GENOMIC DNA]</scope>
    <source>
        <strain evidence="2 3">C5-26</strain>
    </source>
</reference>
<comment type="caution">
    <text evidence="2">The sequence shown here is derived from an EMBL/GenBank/DDBJ whole genome shotgun (WGS) entry which is preliminary data.</text>
</comment>
<proteinExistence type="predicted"/>
<keyword evidence="3" id="KW-1185">Reference proteome</keyword>
<evidence type="ECO:0000313" key="2">
    <source>
        <dbReference type="EMBL" id="TWP33764.1"/>
    </source>
</evidence>
<dbReference type="AlphaFoldDB" id="A0A563DVL8"/>
<evidence type="ECO:0000313" key="1">
    <source>
        <dbReference type="EMBL" id="TWP32756.1"/>
    </source>
</evidence>
<dbReference type="Proteomes" id="UP000320244">
    <property type="component" value="Unassembled WGS sequence"/>
</dbReference>
<organism evidence="2 3">
    <name type="scientific">Leekyejoonella antrihumi</name>
    <dbReference type="NCBI Taxonomy" id="1660198"/>
    <lineage>
        <taxon>Bacteria</taxon>
        <taxon>Bacillati</taxon>
        <taxon>Actinomycetota</taxon>
        <taxon>Actinomycetes</taxon>
        <taxon>Micrococcales</taxon>
        <taxon>Dermacoccaceae</taxon>
        <taxon>Leekyejoonella</taxon>
    </lineage>
</organism>